<sequence length="170" mass="18720">MFVYNMHIELMANATSVLVDNAVSSPEWGGPAFLGHSEGYYMAQGSDQDDITTLSSALRDGLDRHITYTLPDGSEVECITPAGSVGCAYIHREGVYSYSRAPSTSFDTDSAMWDGDMGAFMERLRSYALDDANWNQVVTPMLLLAFASRTANTYEDVTETIRHGEEAKHI</sequence>
<dbReference type="Proteomes" id="UP000265618">
    <property type="component" value="Unassembled WGS sequence"/>
</dbReference>
<organism evidence="1 2">
    <name type="scientific">Kipferlia bialata</name>
    <dbReference type="NCBI Taxonomy" id="797122"/>
    <lineage>
        <taxon>Eukaryota</taxon>
        <taxon>Metamonada</taxon>
        <taxon>Carpediemonas-like organisms</taxon>
        <taxon>Kipferlia</taxon>
    </lineage>
</organism>
<evidence type="ECO:0000313" key="2">
    <source>
        <dbReference type="Proteomes" id="UP000265618"/>
    </source>
</evidence>
<keyword evidence="2" id="KW-1185">Reference proteome</keyword>
<dbReference type="EMBL" id="BDIP01001770">
    <property type="protein sequence ID" value="GIQ85107.1"/>
    <property type="molecule type" value="Genomic_DNA"/>
</dbReference>
<evidence type="ECO:0000313" key="1">
    <source>
        <dbReference type="EMBL" id="GIQ85107.1"/>
    </source>
</evidence>
<comment type="caution">
    <text evidence="1">The sequence shown here is derived from an EMBL/GenBank/DDBJ whole genome shotgun (WGS) entry which is preliminary data.</text>
</comment>
<reference evidence="1 2" key="1">
    <citation type="journal article" date="2018" name="PLoS ONE">
        <title>The draft genome of Kipferlia bialata reveals reductive genome evolution in fornicate parasites.</title>
        <authorList>
            <person name="Tanifuji G."/>
            <person name="Takabayashi S."/>
            <person name="Kume K."/>
            <person name="Takagi M."/>
            <person name="Nakayama T."/>
            <person name="Kamikawa R."/>
            <person name="Inagaki Y."/>
            <person name="Hashimoto T."/>
        </authorList>
    </citation>
    <scope>NUCLEOTIDE SEQUENCE [LARGE SCALE GENOMIC DNA]</scope>
    <source>
        <strain evidence="1">NY0173</strain>
    </source>
</reference>
<proteinExistence type="predicted"/>
<name>A0A9K3GJG5_9EUKA</name>
<accession>A0A9K3GJG5</accession>
<dbReference type="AlphaFoldDB" id="A0A9K3GJG5"/>
<protein>
    <submittedName>
        <fullName evidence="1">Uncharacterized protein</fullName>
    </submittedName>
</protein>
<gene>
    <name evidence="1" type="ORF">KIPB_006730</name>
</gene>